<feature type="compositionally biased region" description="Basic residues" evidence="1">
    <location>
        <begin position="1"/>
        <end position="21"/>
    </location>
</feature>
<name>Q7D973_MYCTO</name>
<evidence type="ECO:0000259" key="2">
    <source>
        <dbReference type="Pfam" id="PF14032"/>
    </source>
</evidence>
<protein>
    <recommendedName>
        <fullName evidence="2">PknH-like extracellular domain-containing protein</fullName>
    </recommendedName>
</protein>
<dbReference type="SMR" id="Q7D973"/>
<dbReference type="EMBL" id="AE000516">
    <property type="protein sequence ID" value="AAK45098.1"/>
    <property type="molecule type" value="Genomic_DNA"/>
</dbReference>
<feature type="region of interest" description="Disordered" evidence="1">
    <location>
        <begin position="1"/>
        <end position="57"/>
    </location>
</feature>
<reference evidence="3 4" key="1">
    <citation type="journal article" date="2002" name="J. Bacteriol.">
        <title>Whole-genome comparison of Mycobacterium tuberculosis clinical and laboratory strains.</title>
        <authorList>
            <person name="Fleischmann R.D."/>
            <person name="Alland D."/>
            <person name="Eisen J.A."/>
            <person name="Carpenter L."/>
            <person name="White O."/>
            <person name="Peterson J."/>
            <person name="DeBoy R."/>
            <person name="Dodson R."/>
            <person name="Gwinn M."/>
            <person name="Haft D."/>
            <person name="Hickey E."/>
            <person name="Kolonay J.F."/>
            <person name="Nelson W.C."/>
            <person name="Umayam L.A."/>
            <person name="Ermolaeva M."/>
            <person name="Salzberg S.L."/>
            <person name="Delcher A."/>
            <person name="Utterback T."/>
            <person name="Weidman J."/>
            <person name="Khouri H."/>
            <person name="Gill J."/>
            <person name="Mikula A."/>
            <person name="Bishai W."/>
            <person name="Jacobs Jr W.R.Jr."/>
            <person name="Venter J.C."/>
            <person name="Fraser C.M."/>
        </authorList>
    </citation>
    <scope>NUCLEOTIDE SEQUENCE [LARGE SCALE GENOMIC DNA]</scope>
    <source>
        <strain evidence="4">CDC 1551 / Oshkosh</strain>
    </source>
</reference>
<dbReference type="AlphaFoldDB" id="Q7D973"/>
<keyword evidence="4" id="KW-1185">Reference proteome</keyword>
<dbReference type="InterPro" id="IPR038232">
    <property type="entry name" value="PknH-like_Extracell_sf"/>
</dbReference>
<dbReference type="FunFam" id="3.40.1000.70:FF:000003">
    <property type="entry name" value="Possible lipoprotein LpqQ"/>
    <property type="match status" value="1"/>
</dbReference>
<dbReference type="InterPro" id="IPR026954">
    <property type="entry name" value="PknH-like_Extracell"/>
</dbReference>
<organism evidence="3 4">
    <name type="scientific">Mycobacterium tuberculosis (strain CDC 1551 / Oshkosh)</name>
    <dbReference type="NCBI Taxonomy" id="83331"/>
    <lineage>
        <taxon>Bacteria</taxon>
        <taxon>Bacillati</taxon>
        <taxon>Actinomycetota</taxon>
        <taxon>Actinomycetes</taxon>
        <taxon>Mycobacteriales</taxon>
        <taxon>Mycobacteriaceae</taxon>
        <taxon>Mycobacterium</taxon>
        <taxon>Mycobacterium tuberculosis complex</taxon>
    </lineage>
</organism>
<proteinExistence type="predicted"/>
<evidence type="ECO:0000313" key="3">
    <source>
        <dbReference type="EMBL" id="AAK45098.1"/>
    </source>
</evidence>
<dbReference type="HOGENOM" id="CLU_085687_0_0_11"/>
<sequence>MSISRSKRQSPVRWRQRRRRSGFPLGQRRSPSMTDRGRQSAEAGLSTMRPKSSTRQRTCGARWPVWRSVVCCSTAAKSAVIVCCAAIATTACSFQATSTQPSTAPPTSRVDSLIVSIEDVRRIANYEELAAHFQTDLREPPEADTNVPGPCRVVGSSDRTFGTDWSEFRSAGYHGVTDDLRPGGPVMVETVSQAIALYPDPSTARGVFHRLESSLAECAGLHDPYFDFILDRPDASTVRIGAAGWSHVYRLKSSVFISVGVLGIEPAEPIANVILQTISDRIQ</sequence>
<accession>Q7D973</accession>
<evidence type="ECO:0000313" key="4">
    <source>
        <dbReference type="Proteomes" id="UP000001020"/>
    </source>
</evidence>
<dbReference type="Gene3D" id="3.40.1000.70">
    <property type="entry name" value="PknH-like extracellular domain"/>
    <property type="match status" value="1"/>
</dbReference>
<evidence type="ECO:0000256" key="1">
    <source>
        <dbReference type="SAM" id="MobiDB-lite"/>
    </source>
</evidence>
<dbReference type="KEGG" id="mtc:MT0856"/>
<dbReference type="Proteomes" id="UP000001020">
    <property type="component" value="Chromosome"/>
</dbReference>
<gene>
    <name evidence="3" type="ordered locus">MT0856</name>
</gene>
<feature type="domain" description="PknH-like extracellular" evidence="2">
    <location>
        <begin position="106"/>
        <end position="281"/>
    </location>
</feature>
<dbReference type="Pfam" id="PF14032">
    <property type="entry name" value="PknH_C"/>
    <property type="match status" value="1"/>
</dbReference>